<feature type="transmembrane region" description="Helical" evidence="1">
    <location>
        <begin position="150"/>
        <end position="167"/>
    </location>
</feature>
<dbReference type="AlphaFoldDB" id="A0AAE3GV57"/>
<keyword evidence="1" id="KW-1133">Transmembrane helix</keyword>
<accession>A0AAE3GV57</accession>
<sequence>MEERLTQTVKFLINAFCLILLVLMTVTITVLYIAKEQNFHWWIDWYNATIKVANTFRESPSEGIEDIIDSLRYERNRVYTLPLIPFILIFGKSRIIYEISLALVYLVPFALVMGAIAIQLIPVHQEIIFWSTAFLTLLIPVNWMATFLGIPDTGGALFIGIAAFLYLQDIKLKQWWRILLMGISIGLAVVLRRHFVYGGIALLGAMTLQSAILIVNKLRGDKLGKRGKRGSKLLYWWNLLSIGIKIGLIGMISLATLWIIAPEFTYQALTTNYRSLYASWSLPFPDIFKLYAGFYGWITWLLVAIGFSASILTRAVPFPVASLLGIWGVFALIIWLGMLRYTNVFYALHVTPLVIIGLVALIWTTWTRLTGKVRTIMLSLISCYLLSNFFMGFTPIGKFDNVFRPLFALNMPPLVRTDYNEVVRLVNYLRELAPNSEPIYVVGYQRLQLNLSAVKAAERVLYQPDERILNILRSPQVDSQDTYPLETLLQAQYVVIPNPLANFPTDLTKAPAVGEWLPNQEVDVVQVVFDAFTQNWDIAKDFKRLPQEFTLEGGANVRIYQRIRPTSLVTAMATLTTMKEKIGAKPGGQLDWIVLNQPLSDSLVNKNIDNTYSLVTQHSNGVEKVGLSGSILLKKNQSLNGSVTSFLYLGSLPEKATVTGTVKFPDDPCVPLSIGLAMVDSQGKIVGSAQTTKKEYFSVKSSNFTLSIHGKNPAYLLLDVLSSDRDQTMNYCQIDIDSLNVSAP</sequence>
<feature type="transmembrane region" description="Helical" evidence="1">
    <location>
        <begin position="197"/>
        <end position="215"/>
    </location>
</feature>
<dbReference type="EMBL" id="JAMZMM010000301">
    <property type="protein sequence ID" value="MCP2731245.1"/>
    <property type="molecule type" value="Genomic_DNA"/>
</dbReference>
<evidence type="ECO:0000313" key="3">
    <source>
        <dbReference type="Proteomes" id="UP001204953"/>
    </source>
</evidence>
<feature type="transmembrane region" description="Helical" evidence="1">
    <location>
        <begin position="174"/>
        <end position="191"/>
    </location>
</feature>
<feature type="transmembrane region" description="Helical" evidence="1">
    <location>
        <begin position="320"/>
        <end position="338"/>
    </location>
</feature>
<feature type="transmembrane region" description="Helical" evidence="1">
    <location>
        <begin position="12"/>
        <end position="34"/>
    </location>
</feature>
<reference evidence="2" key="1">
    <citation type="submission" date="2022-06" db="EMBL/GenBank/DDBJ databases">
        <title>New cyanobacteria of genus Symplocastrum in benthos of Lake Baikal.</title>
        <authorList>
            <person name="Sorokovikova E."/>
            <person name="Tikhonova I."/>
            <person name="Krasnopeev A."/>
            <person name="Evseev P."/>
            <person name="Gladkikh A."/>
            <person name="Belykh O."/>
        </authorList>
    </citation>
    <scope>NUCLEOTIDE SEQUENCE</scope>
    <source>
        <strain evidence="2">BBK-W-15</strain>
    </source>
</reference>
<evidence type="ECO:0000313" key="2">
    <source>
        <dbReference type="EMBL" id="MCP2731245.1"/>
    </source>
</evidence>
<feature type="transmembrane region" description="Helical" evidence="1">
    <location>
        <begin position="344"/>
        <end position="364"/>
    </location>
</feature>
<proteinExistence type="predicted"/>
<feature type="transmembrane region" description="Helical" evidence="1">
    <location>
        <begin position="78"/>
        <end position="97"/>
    </location>
</feature>
<organism evidence="2 3">
    <name type="scientific">Limnofasciculus baicalensis BBK-W-15</name>
    <dbReference type="NCBI Taxonomy" id="2699891"/>
    <lineage>
        <taxon>Bacteria</taxon>
        <taxon>Bacillati</taxon>
        <taxon>Cyanobacteriota</taxon>
        <taxon>Cyanophyceae</taxon>
        <taxon>Coleofasciculales</taxon>
        <taxon>Coleofasciculaceae</taxon>
        <taxon>Limnofasciculus</taxon>
        <taxon>Limnofasciculus baicalensis</taxon>
    </lineage>
</organism>
<keyword evidence="1" id="KW-0472">Membrane</keyword>
<gene>
    <name evidence="2" type="ORF">NJ959_22740</name>
</gene>
<keyword evidence="1" id="KW-0812">Transmembrane</keyword>
<feature type="transmembrane region" description="Helical" evidence="1">
    <location>
        <begin position="103"/>
        <end position="120"/>
    </location>
</feature>
<dbReference type="RefSeq" id="WP_254013990.1">
    <property type="nucleotide sequence ID" value="NZ_JAMZMM010000301.1"/>
</dbReference>
<name>A0AAE3GV57_9CYAN</name>
<keyword evidence="3" id="KW-1185">Reference proteome</keyword>
<protein>
    <submittedName>
        <fullName evidence="2">Uncharacterized protein</fullName>
    </submittedName>
</protein>
<feature type="transmembrane region" description="Helical" evidence="1">
    <location>
        <begin position="376"/>
        <end position="396"/>
    </location>
</feature>
<feature type="transmembrane region" description="Helical" evidence="1">
    <location>
        <begin position="294"/>
        <end position="313"/>
    </location>
</feature>
<feature type="transmembrane region" description="Helical" evidence="1">
    <location>
        <begin position="236"/>
        <end position="261"/>
    </location>
</feature>
<comment type="caution">
    <text evidence="2">The sequence shown here is derived from an EMBL/GenBank/DDBJ whole genome shotgun (WGS) entry which is preliminary data.</text>
</comment>
<evidence type="ECO:0000256" key="1">
    <source>
        <dbReference type="SAM" id="Phobius"/>
    </source>
</evidence>
<dbReference type="Proteomes" id="UP001204953">
    <property type="component" value="Unassembled WGS sequence"/>
</dbReference>